<dbReference type="Proteomes" id="UP001444661">
    <property type="component" value="Unassembled WGS sequence"/>
</dbReference>
<dbReference type="Pfam" id="PF01738">
    <property type="entry name" value="DLH"/>
    <property type="match status" value="1"/>
</dbReference>
<comment type="caution">
    <text evidence="2">The sequence shown here is derived from an EMBL/GenBank/DDBJ whole genome shotgun (WGS) entry which is preliminary data.</text>
</comment>
<dbReference type="SUPFAM" id="SSF53474">
    <property type="entry name" value="alpha/beta-Hydrolases"/>
    <property type="match status" value="1"/>
</dbReference>
<dbReference type="InterPro" id="IPR029058">
    <property type="entry name" value="AB_hydrolase_fold"/>
</dbReference>
<evidence type="ECO:0000313" key="2">
    <source>
        <dbReference type="EMBL" id="KAK8051809.1"/>
    </source>
</evidence>
<dbReference type="PANTHER" id="PTHR17630:SF44">
    <property type="entry name" value="PROTEIN AIM2"/>
    <property type="match status" value="1"/>
</dbReference>
<protein>
    <submittedName>
        <fullName evidence="2">Dienelactone hydrolase</fullName>
    </submittedName>
</protein>
<feature type="domain" description="Dienelactone hydrolase" evidence="1">
    <location>
        <begin position="35"/>
        <end position="242"/>
    </location>
</feature>
<name>A0ABR1TYU8_9PEZI</name>
<keyword evidence="2" id="KW-0378">Hydrolase</keyword>
<dbReference type="InterPro" id="IPR002925">
    <property type="entry name" value="Dienelactn_hydro"/>
</dbReference>
<gene>
    <name evidence="2" type="ORF">PG993_003194</name>
</gene>
<accession>A0ABR1TYU8</accession>
<keyword evidence="3" id="KW-1185">Reference proteome</keyword>
<dbReference type="PANTHER" id="PTHR17630">
    <property type="entry name" value="DIENELACTONE HYDROLASE"/>
    <property type="match status" value="1"/>
</dbReference>
<sequence>MNGDGETLSPCCTTGHLHEGQPTGTYRYIDGCQVYFKRPPNGSSEHAVLLFTDAMGHTFNNNRLLADNFAANGFFVVMPDLFRGDPVPDIPSAGFSAHKWMRNHGSQQTEPIVRAVIEEMRKHGCRFIASAGYCFGAKYVMRYLQDGALDAGFIAHPNWFDSDDALCVKKPLCVVAGENDEVFGGEQRRQMEKLLKTAGVPYQMTVYSGVQHGFAVRCDPKKAAEVFAKEQAFNQAIQWFKFHLKAGTKFVG</sequence>
<proteinExistence type="predicted"/>
<reference evidence="2 3" key="1">
    <citation type="submission" date="2023-01" db="EMBL/GenBank/DDBJ databases">
        <title>Analysis of 21 Apiospora genomes using comparative genomics revels a genus with tremendous synthesis potential of carbohydrate active enzymes and secondary metabolites.</title>
        <authorList>
            <person name="Sorensen T."/>
        </authorList>
    </citation>
    <scope>NUCLEOTIDE SEQUENCE [LARGE SCALE GENOMIC DNA]</scope>
    <source>
        <strain evidence="2 3">CBS 33761</strain>
    </source>
</reference>
<dbReference type="EMBL" id="JAQQWK010000002">
    <property type="protein sequence ID" value="KAK8051809.1"/>
    <property type="molecule type" value="Genomic_DNA"/>
</dbReference>
<organism evidence="2 3">
    <name type="scientific">Apiospora rasikravindrae</name>
    <dbReference type="NCBI Taxonomy" id="990691"/>
    <lineage>
        <taxon>Eukaryota</taxon>
        <taxon>Fungi</taxon>
        <taxon>Dikarya</taxon>
        <taxon>Ascomycota</taxon>
        <taxon>Pezizomycotina</taxon>
        <taxon>Sordariomycetes</taxon>
        <taxon>Xylariomycetidae</taxon>
        <taxon>Amphisphaeriales</taxon>
        <taxon>Apiosporaceae</taxon>
        <taxon>Apiospora</taxon>
    </lineage>
</organism>
<dbReference type="GO" id="GO:0016787">
    <property type="term" value="F:hydrolase activity"/>
    <property type="evidence" value="ECO:0007669"/>
    <property type="project" value="UniProtKB-KW"/>
</dbReference>
<dbReference type="Gene3D" id="3.40.50.1820">
    <property type="entry name" value="alpha/beta hydrolase"/>
    <property type="match status" value="1"/>
</dbReference>
<evidence type="ECO:0000313" key="3">
    <source>
        <dbReference type="Proteomes" id="UP001444661"/>
    </source>
</evidence>
<evidence type="ECO:0000259" key="1">
    <source>
        <dbReference type="Pfam" id="PF01738"/>
    </source>
</evidence>